<name>A0ACA9QZK5_9GLOM</name>
<accession>A0ACA9QZK5</accession>
<gene>
    <name evidence="1" type="ORF">RPERSI_LOCUS16327</name>
</gene>
<dbReference type="EMBL" id="CAJVQC010040206">
    <property type="protein sequence ID" value="CAG8770305.1"/>
    <property type="molecule type" value="Genomic_DNA"/>
</dbReference>
<protein>
    <submittedName>
        <fullName evidence="1">31853_t:CDS:1</fullName>
    </submittedName>
</protein>
<dbReference type="Proteomes" id="UP000789920">
    <property type="component" value="Unassembled WGS sequence"/>
</dbReference>
<feature type="non-terminal residue" evidence="1">
    <location>
        <position position="137"/>
    </location>
</feature>
<sequence length="137" mass="14830">MTTKSEPTKSTLTVIIDNYDSFTWNIYQYISELGAEVQVFRNDQITVEQIKALNPKNIIISPGPGAPSSNVGISRDAILAFAGNIPILGVCLGEQCIFEVFGGKVDYAGEIVHGKTSTIKHDGKGIYIDVPNEIVVT</sequence>
<reference evidence="1" key="1">
    <citation type="submission" date="2021-06" db="EMBL/GenBank/DDBJ databases">
        <authorList>
            <person name="Kallberg Y."/>
            <person name="Tangrot J."/>
            <person name="Rosling A."/>
        </authorList>
    </citation>
    <scope>NUCLEOTIDE SEQUENCE</scope>
    <source>
        <strain evidence="1">MA461A</strain>
    </source>
</reference>
<evidence type="ECO:0000313" key="2">
    <source>
        <dbReference type="Proteomes" id="UP000789920"/>
    </source>
</evidence>
<keyword evidence="2" id="KW-1185">Reference proteome</keyword>
<comment type="caution">
    <text evidence="1">The sequence shown here is derived from an EMBL/GenBank/DDBJ whole genome shotgun (WGS) entry which is preliminary data.</text>
</comment>
<organism evidence="1 2">
    <name type="scientific">Racocetra persica</name>
    <dbReference type="NCBI Taxonomy" id="160502"/>
    <lineage>
        <taxon>Eukaryota</taxon>
        <taxon>Fungi</taxon>
        <taxon>Fungi incertae sedis</taxon>
        <taxon>Mucoromycota</taxon>
        <taxon>Glomeromycotina</taxon>
        <taxon>Glomeromycetes</taxon>
        <taxon>Diversisporales</taxon>
        <taxon>Gigasporaceae</taxon>
        <taxon>Racocetra</taxon>
    </lineage>
</organism>
<evidence type="ECO:0000313" key="1">
    <source>
        <dbReference type="EMBL" id="CAG8770305.1"/>
    </source>
</evidence>
<proteinExistence type="predicted"/>